<name>L7MBY1_RHIPC</name>
<keyword evidence="1" id="KW-0732">Signal</keyword>
<protein>
    <submittedName>
        <fullName evidence="2">Putative group viii salivary lipocalin</fullName>
    </submittedName>
</protein>
<reference evidence="2" key="1">
    <citation type="submission" date="2012-11" db="EMBL/GenBank/DDBJ databases">
        <authorList>
            <person name="Lucero-Rivera Y.E."/>
            <person name="Tovar-Ramirez D."/>
        </authorList>
    </citation>
    <scope>NUCLEOTIDE SEQUENCE</scope>
    <source>
        <tissue evidence="2">Salivary gland</tissue>
    </source>
</reference>
<organism evidence="2">
    <name type="scientific">Rhipicephalus pulchellus</name>
    <name type="common">Yellow backed tick</name>
    <name type="synonym">Dermacentor pulchellus</name>
    <dbReference type="NCBI Taxonomy" id="72859"/>
    <lineage>
        <taxon>Eukaryota</taxon>
        <taxon>Metazoa</taxon>
        <taxon>Ecdysozoa</taxon>
        <taxon>Arthropoda</taxon>
        <taxon>Chelicerata</taxon>
        <taxon>Arachnida</taxon>
        <taxon>Acari</taxon>
        <taxon>Parasitiformes</taxon>
        <taxon>Ixodida</taxon>
        <taxon>Ixodoidea</taxon>
        <taxon>Ixodidae</taxon>
        <taxon>Rhipicephalinae</taxon>
        <taxon>Rhipicephalus</taxon>
        <taxon>Rhipicephalus</taxon>
    </lineage>
</organism>
<dbReference type="EMBL" id="GACK01004326">
    <property type="protein sequence ID" value="JAA60708.1"/>
    <property type="molecule type" value="mRNA"/>
</dbReference>
<feature type="chain" id="PRO_5003981615" evidence="1">
    <location>
        <begin position="25"/>
        <end position="180"/>
    </location>
</feature>
<evidence type="ECO:0000256" key="1">
    <source>
        <dbReference type="SAM" id="SignalP"/>
    </source>
</evidence>
<dbReference type="InterPro" id="IPR012674">
    <property type="entry name" value="Calycin"/>
</dbReference>
<evidence type="ECO:0000313" key="2">
    <source>
        <dbReference type="EMBL" id="JAA60708.1"/>
    </source>
</evidence>
<dbReference type="AlphaFoldDB" id="L7MBY1"/>
<feature type="signal peptide" evidence="1">
    <location>
        <begin position="1"/>
        <end position="24"/>
    </location>
</feature>
<dbReference type="Gene3D" id="2.40.128.20">
    <property type="match status" value="1"/>
</dbReference>
<accession>L7MBY1</accession>
<sequence>MKLFVSGLLALYVFVHFNTSTIYADIIEPLKKNNTVYLVGYSAGWYNDSWECIKSTAVNSTDNWMERILYFAFRTTSYWINVSVGFEITLNTSYITVGPEGWVQGQFNAGDIYSILIYTNDSFVLSDSTGRFSNPPCSLWMTRPTTNISEVPETTNATFFGRCPNATFFGYDNSFCLAQK</sequence>
<proteinExistence type="evidence at transcript level"/>
<reference evidence="2" key="2">
    <citation type="journal article" date="2015" name="J. Proteomics">
        <title>Sexual differences in the sialomes of the zebra tick, Rhipicephalus pulchellus.</title>
        <authorList>
            <person name="Tan A.W."/>
            <person name="Francischetti I.M."/>
            <person name="Slovak M."/>
            <person name="Kini R.M."/>
            <person name="Ribeiro J.M."/>
        </authorList>
    </citation>
    <scope>NUCLEOTIDE SEQUENCE</scope>
    <source>
        <tissue evidence="2">Salivary gland</tissue>
    </source>
</reference>